<proteinExistence type="predicted"/>
<dbReference type="EMBL" id="JAYKXN010000003">
    <property type="protein sequence ID" value="KAK7303099.1"/>
    <property type="molecule type" value="Genomic_DNA"/>
</dbReference>
<keyword evidence="2" id="KW-1185">Reference proteome</keyword>
<evidence type="ECO:0000313" key="1">
    <source>
        <dbReference type="EMBL" id="KAK7303099.1"/>
    </source>
</evidence>
<reference evidence="1 2" key="1">
    <citation type="submission" date="2024-01" db="EMBL/GenBank/DDBJ databases">
        <title>The genomes of 5 underutilized Papilionoideae crops provide insights into root nodulation and disease resistance.</title>
        <authorList>
            <person name="Yuan L."/>
        </authorList>
    </citation>
    <scope>NUCLEOTIDE SEQUENCE [LARGE SCALE GENOMIC DNA]</scope>
    <source>
        <strain evidence="1">LY-2023</strain>
        <tissue evidence="1">Leaf</tissue>
    </source>
</reference>
<name>A0AAN9JT13_CLITE</name>
<sequence length="110" mass="12269">MYRKRRNSHHLPEAIVLLIVDATYSPSTYSNLKSAPAPTFSFAPPTYSIQHPPLLNLVPVMTISLLLFEPPNFDYVTHATFSIFSLTSAVTQSHPTPLSESPPIVEQQTF</sequence>
<gene>
    <name evidence="1" type="ORF">RJT34_14000</name>
</gene>
<dbReference type="AlphaFoldDB" id="A0AAN9JT13"/>
<comment type="caution">
    <text evidence="1">The sequence shown here is derived from an EMBL/GenBank/DDBJ whole genome shotgun (WGS) entry which is preliminary data.</text>
</comment>
<dbReference type="Proteomes" id="UP001359559">
    <property type="component" value="Unassembled WGS sequence"/>
</dbReference>
<organism evidence="1 2">
    <name type="scientific">Clitoria ternatea</name>
    <name type="common">Butterfly pea</name>
    <dbReference type="NCBI Taxonomy" id="43366"/>
    <lineage>
        <taxon>Eukaryota</taxon>
        <taxon>Viridiplantae</taxon>
        <taxon>Streptophyta</taxon>
        <taxon>Embryophyta</taxon>
        <taxon>Tracheophyta</taxon>
        <taxon>Spermatophyta</taxon>
        <taxon>Magnoliopsida</taxon>
        <taxon>eudicotyledons</taxon>
        <taxon>Gunneridae</taxon>
        <taxon>Pentapetalae</taxon>
        <taxon>rosids</taxon>
        <taxon>fabids</taxon>
        <taxon>Fabales</taxon>
        <taxon>Fabaceae</taxon>
        <taxon>Papilionoideae</taxon>
        <taxon>50 kb inversion clade</taxon>
        <taxon>NPAAA clade</taxon>
        <taxon>indigoferoid/millettioid clade</taxon>
        <taxon>Phaseoleae</taxon>
        <taxon>Clitoria</taxon>
    </lineage>
</organism>
<evidence type="ECO:0000313" key="2">
    <source>
        <dbReference type="Proteomes" id="UP001359559"/>
    </source>
</evidence>
<accession>A0AAN9JT13</accession>
<protein>
    <submittedName>
        <fullName evidence="1">Uncharacterized protein</fullName>
    </submittedName>
</protein>